<evidence type="ECO:0000259" key="5">
    <source>
        <dbReference type="PROSITE" id="PS50089"/>
    </source>
</evidence>
<dbReference type="FunFam" id="3.30.40.10:FF:000297">
    <property type="entry name" value="tripartite motif-containing protein 59"/>
    <property type="match status" value="1"/>
</dbReference>
<dbReference type="Gene3D" id="3.30.160.60">
    <property type="entry name" value="Classic Zinc Finger"/>
    <property type="match status" value="1"/>
</dbReference>
<dbReference type="GeneID" id="102218812"/>
<keyword evidence="1" id="KW-0479">Metal-binding</keyword>
<dbReference type="InterPro" id="IPR000315">
    <property type="entry name" value="Znf_B-box"/>
</dbReference>
<feature type="domain" description="B box-type" evidence="6">
    <location>
        <begin position="137"/>
        <end position="179"/>
    </location>
</feature>
<dbReference type="PROSITE" id="PS50089">
    <property type="entry name" value="ZF_RING_2"/>
    <property type="match status" value="1"/>
</dbReference>
<dbReference type="InterPro" id="IPR013083">
    <property type="entry name" value="Znf_RING/FYVE/PHD"/>
</dbReference>
<dbReference type="PANTHER" id="PTHR25462">
    <property type="entry name" value="BONUS, ISOFORM C-RELATED"/>
    <property type="match status" value="1"/>
</dbReference>
<dbReference type="InterPro" id="IPR001841">
    <property type="entry name" value="Znf_RING"/>
</dbReference>
<dbReference type="Proteomes" id="UP000002852">
    <property type="component" value="Unassembled WGS sequence"/>
</dbReference>
<reference evidence="7" key="3">
    <citation type="submission" date="2025-08" db="UniProtKB">
        <authorList>
            <consortium name="Ensembl"/>
        </authorList>
    </citation>
    <scope>IDENTIFICATION</scope>
    <source>
        <strain evidence="7">JP 163 A</strain>
    </source>
</reference>
<dbReference type="PANTHER" id="PTHR25462:SF229">
    <property type="entry name" value="TRANSCRIPTION INTERMEDIARY FACTOR 1-BETA"/>
    <property type="match status" value="1"/>
</dbReference>
<dbReference type="STRING" id="8083.ENSXMAP00000018390"/>
<reference evidence="8" key="1">
    <citation type="submission" date="2012-01" db="EMBL/GenBank/DDBJ databases">
        <authorList>
            <person name="Walter R."/>
            <person name="Schartl M."/>
            <person name="Warren W."/>
        </authorList>
    </citation>
    <scope>NUCLEOTIDE SEQUENCE [LARGE SCALE GENOMIC DNA]</scope>
    <source>
        <strain evidence="8">JP 163 A</strain>
    </source>
</reference>
<sequence length="473" mass="52587">MKAAREGSGKEKPLWTLSTENRIYPPLDSCQLFRCDPAASRPPPAMDSLEEDLTCSVCYSLFSDPRVLPCSHTFCKNCLENLLQVSTNYSIWRPLRLPIKCPHCRSVVELPPSGVDALPSNVSLRAIVEKYQRDSEPRAPSCQEHRRQPLNMYCVQDRQLICGLCLTVGQHHGHPIDDLQAAFVREKQTPALLLARLSEQKWSQVCELGEQLEQEKARCDALLRQDRQEVNQFFVSLEEVLARKKQAYLEALSEAAAEVAATYDPLIHTVKELQEEQLDLVSLGSSVEEEDSPLVFLEKVHQFRDRVEKFIRTPLPSGINLSVTPRAAAYLQQNWPAVTISSLEQAPVPKLCCRTRCDGGVGTEADPPVPPAWDRWRQLKPTASVALLGLLLLLAALWANPVGGASLGFSLLSRLSQLAQSLSGSLVSSVWDTMEAECAEMGAAVQRWSSQLSVLRDRVVQQVAALLKTSTSR</sequence>
<dbReference type="GeneTree" id="ENSGT00940000165917"/>
<organism evidence="7 8">
    <name type="scientific">Xiphophorus maculatus</name>
    <name type="common">Southern platyfish</name>
    <name type="synonym">Platypoecilus maculatus</name>
    <dbReference type="NCBI Taxonomy" id="8083"/>
    <lineage>
        <taxon>Eukaryota</taxon>
        <taxon>Metazoa</taxon>
        <taxon>Chordata</taxon>
        <taxon>Craniata</taxon>
        <taxon>Vertebrata</taxon>
        <taxon>Euteleostomi</taxon>
        <taxon>Actinopterygii</taxon>
        <taxon>Neopterygii</taxon>
        <taxon>Teleostei</taxon>
        <taxon>Neoteleostei</taxon>
        <taxon>Acanthomorphata</taxon>
        <taxon>Ovalentaria</taxon>
        <taxon>Atherinomorphae</taxon>
        <taxon>Cyprinodontiformes</taxon>
        <taxon>Poeciliidae</taxon>
        <taxon>Poeciliinae</taxon>
        <taxon>Xiphophorus</taxon>
    </lineage>
</organism>
<dbReference type="Pfam" id="PF13445">
    <property type="entry name" value="zf-RING_UBOX"/>
    <property type="match status" value="1"/>
</dbReference>
<dbReference type="HOGENOM" id="CLU_053708_0_0_1"/>
<dbReference type="Ensembl" id="ENSXMAT00000018417.2">
    <property type="protein sequence ID" value="ENSXMAP00000018390.2"/>
    <property type="gene ID" value="ENSXMAG00000018336.2"/>
</dbReference>
<dbReference type="GO" id="GO:0061630">
    <property type="term" value="F:ubiquitin protein ligase activity"/>
    <property type="evidence" value="ECO:0007669"/>
    <property type="project" value="TreeGrafter"/>
</dbReference>
<dbReference type="GO" id="GO:0008270">
    <property type="term" value="F:zinc ion binding"/>
    <property type="evidence" value="ECO:0007669"/>
    <property type="project" value="UniProtKB-KW"/>
</dbReference>
<dbReference type="SMART" id="SM00184">
    <property type="entry name" value="RING"/>
    <property type="match status" value="1"/>
</dbReference>
<protein>
    <submittedName>
        <fullName evidence="7">Tripartite motif containing 59</fullName>
    </submittedName>
</protein>
<proteinExistence type="predicted"/>
<reference evidence="8" key="2">
    <citation type="journal article" date="2013" name="Nat. Genet.">
        <title>The genome of the platyfish, Xiphophorus maculatus, provides insights into evolutionary adaptation and several complex traits.</title>
        <authorList>
            <person name="Schartl M."/>
            <person name="Walter R.B."/>
            <person name="Shen Y."/>
            <person name="Garcia T."/>
            <person name="Catchen J."/>
            <person name="Amores A."/>
            <person name="Braasch I."/>
            <person name="Chalopin D."/>
            <person name="Volff J.N."/>
            <person name="Lesch K.P."/>
            <person name="Bisazza A."/>
            <person name="Minx P."/>
            <person name="Hillier L."/>
            <person name="Wilson R.K."/>
            <person name="Fuerstenberg S."/>
            <person name="Boore J."/>
            <person name="Searle S."/>
            <person name="Postlethwait J.H."/>
            <person name="Warren W.C."/>
        </authorList>
    </citation>
    <scope>NUCLEOTIDE SEQUENCE [LARGE SCALE GENOMIC DNA]</scope>
    <source>
        <strain evidence="8">JP 163 A</strain>
    </source>
</reference>
<evidence type="ECO:0000313" key="7">
    <source>
        <dbReference type="Ensembl" id="ENSXMAP00000018390.2"/>
    </source>
</evidence>
<name>M4AV95_XIPMA</name>
<dbReference type="Gene3D" id="3.30.40.10">
    <property type="entry name" value="Zinc/RING finger domain, C3HC4 (zinc finger)"/>
    <property type="match status" value="1"/>
</dbReference>
<accession>M4AV95</accession>
<dbReference type="PROSITE" id="PS50119">
    <property type="entry name" value="ZF_BBOX"/>
    <property type="match status" value="1"/>
</dbReference>
<keyword evidence="8" id="KW-1185">Reference proteome</keyword>
<dbReference type="AlphaFoldDB" id="M4AV95"/>
<dbReference type="InterPro" id="IPR027370">
    <property type="entry name" value="Znf-RING_euk"/>
</dbReference>
<evidence type="ECO:0000256" key="4">
    <source>
        <dbReference type="PROSITE-ProRule" id="PRU00024"/>
    </source>
</evidence>
<dbReference type="InParanoid" id="M4AV95"/>
<keyword evidence="3" id="KW-0862">Zinc</keyword>
<dbReference type="Pfam" id="PF00643">
    <property type="entry name" value="zf-B_box"/>
    <property type="match status" value="1"/>
</dbReference>
<dbReference type="SUPFAM" id="SSF57850">
    <property type="entry name" value="RING/U-box"/>
    <property type="match status" value="1"/>
</dbReference>
<dbReference type="RefSeq" id="XP_023207439.1">
    <property type="nucleotide sequence ID" value="XM_023351671.1"/>
</dbReference>
<dbReference type="eggNOG" id="KOG2177">
    <property type="taxonomic scope" value="Eukaryota"/>
</dbReference>
<keyword evidence="2 4" id="KW-0863">Zinc-finger</keyword>
<dbReference type="OMA" id="HIYRQRV"/>
<dbReference type="CDD" id="cd19790">
    <property type="entry name" value="Bbox2_TRIM59_C-XI"/>
    <property type="match status" value="1"/>
</dbReference>
<evidence type="ECO:0000256" key="2">
    <source>
        <dbReference type="ARBA" id="ARBA00022771"/>
    </source>
</evidence>
<dbReference type="GO" id="GO:0006513">
    <property type="term" value="P:protein monoubiquitination"/>
    <property type="evidence" value="ECO:0007669"/>
    <property type="project" value="TreeGrafter"/>
</dbReference>
<feature type="domain" description="RING-type" evidence="5">
    <location>
        <begin position="55"/>
        <end position="105"/>
    </location>
</feature>
<reference evidence="7" key="4">
    <citation type="submission" date="2025-09" db="UniProtKB">
        <authorList>
            <consortium name="Ensembl"/>
        </authorList>
    </citation>
    <scope>IDENTIFICATION</scope>
    <source>
        <strain evidence="7">JP 163 A</strain>
    </source>
</reference>
<dbReference type="CDD" id="cd16763">
    <property type="entry name" value="RING-HC_TRIM59_C-V"/>
    <property type="match status" value="1"/>
</dbReference>
<evidence type="ECO:0000259" key="6">
    <source>
        <dbReference type="PROSITE" id="PS50119"/>
    </source>
</evidence>
<dbReference type="InterPro" id="IPR017907">
    <property type="entry name" value="Znf_RING_CS"/>
</dbReference>
<dbReference type="SMART" id="SM00336">
    <property type="entry name" value="BBOX"/>
    <property type="match status" value="1"/>
</dbReference>
<evidence type="ECO:0000256" key="1">
    <source>
        <dbReference type="ARBA" id="ARBA00022723"/>
    </source>
</evidence>
<evidence type="ECO:0000313" key="8">
    <source>
        <dbReference type="Proteomes" id="UP000002852"/>
    </source>
</evidence>
<evidence type="ECO:0000256" key="3">
    <source>
        <dbReference type="ARBA" id="ARBA00022833"/>
    </source>
</evidence>
<dbReference type="CTD" id="286827"/>
<dbReference type="PROSITE" id="PS00518">
    <property type="entry name" value="ZF_RING_1"/>
    <property type="match status" value="1"/>
</dbReference>
<dbReference type="InterPro" id="IPR047153">
    <property type="entry name" value="TRIM45/56/19-like"/>
</dbReference>
<dbReference type="SUPFAM" id="SSF57845">
    <property type="entry name" value="B-box zinc-binding domain"/>
    <property type="match status" value="1"/>
</dbReference>